<proteinExistence type="predicted"/>
<name>A0ABQ5GH70_9ASTR</name>
<protein>
    <submittedName>
        <fullName evidence="1">Uncharacterized protein</fullName>
    </submittedName>
</protein>
<comment type="caution">
    <text evidence="1">The sequence shown here is derived from an EMBL/GenBank/DDBJ whole genome shotgun (WGS) entry which is preliminary data.</text>
</comment>
<dbReference type="EMBL" id="BQNB010018498">
    <property type="protein sequence ID" value="GJT75080.1"/>
    <property type="molecule type" value="Genomic_DNA"/>
</dbReference>
<sequence length="95" mass="10766">MINRGAMKVNILKPLNKEFNALNTLESRRFVILQKKLGKAIRKTVGKSVQRNLQTKVEKNVVDIFELVELTREIVRLMDLAPAYAKAAAKGEKES</sequence>
<evidence type="ECO:0000313" key="2">
    <source>
        <dbReference type="Proteomes" id="UP001151760"/>
    </source>
</evidence>
<accession>A0ABQ5GH70</accession>
<evidence type="ECO:0000313" key="1">
    <source>
        <dbReference type="EMBL" id="GJT75080.1"/>
    </source>
</evidence>
<reference evidence="1" key="1">
    <citation type="journal article" date="2022" name="Int. J. Mol. Sci.">
        <title>Draft Genome of Tanacetum Coccineum: Genomic Comparison of Closely Related Tanacetum-Family Plants.</title>
        <authorList>
            <person name="Yamashiro T."/>
            <person name="Shiraishi A."/>
            <person name="Nakayama K."/>
            <person name="Satake H."/>
        </authorList>
    </citation>
    <scope>NUCLEOTIDE SEQUENCE</scope>
</reference>
<reference evidence="1" key="2">
    <citation type="submission" date="2022-01" db="EMBL/GenBank/DDBJ databases">
        <authorList>
            <person name="Yamashiro T."/>
            <person name="Shiraishi A."/>
            <person name="Satake H."/>
            <person name="Nakayama K."/>
        </authorList>
    </citation>
    <scope>NUCLEOTIDE SEQUENCE</scope>
</reference>
<keyword evidence="2" id="KW-1185">Reference proteome</keyword>
<organism evidence="1 2">
    <name type="scientific">Tanacetum coccineum</name>
    <dbReference type="NCBI Taxonomy" id="301880"/>
    <lineage>
        <taxon>Eukaryota</taxon>
        <taxon>Viridiplantae</taxon>
        <taxon>Streptophyta</taxon>
        <taxon>Embryophyta</taxon>
        <taxon>Tracheophyta</taxon>
        <taxon>Spermatophyta</taxon>
        <taxon>Magnoliopsida</taxon>
        <taxon>eudicotyledons</taxon>
        <taxon>Gunneridae</taxon>
        <taxon>Pentapetalae</taxon>
        <taxon>asterids</taxon>
        <taxon>campanulids</taxon>
        <taxon>Asterales</taxon>
        <taxon>Asteraceae</taxon>
        <taxon>Asteroideae</taxon>
        <taxon>Anthemideae</taxon>
        <taxon>Anthemidinae</taxon>
        <taxon>Tanacetum</taxon>
    </lineage>
</organism>
<gene>
    <name evidence="1" type="ORF">Tco_1041805</name>
</gene>
<dbReference type="Proteomes" id="UP001151760">
    <property type="component" value="Unassembled WGS sequence"/>
</dbReference>